<keyword evidence="10" id="KW-0812">Transmembrane</keyword>
<reference evidence="14 15" key="1">
    <citation type="journal article" date="2014" name="Genome Announc.">
        <title>Complete Genome Sequence of Ehrlichia muris Strain AS145T, a Model Monocytotropic Ehrlichia Strain.</title>
        <authorList>
            <person name="Thirumalapura N.R."/>
            <person name="Qin X."/>
            <person name="Kuriakose J.A."/>
            <person name="Walker D.H."/>
        </authorList>
    </citation>
    <scope>NUCLEOTIDE SEQUENCE [LARGE SCALE GENOMIC DNA]</scope>
    <source>
        <strain evidence="15">AS154</strain>
    </source>
</reference>
<evidence type="ECO:0000256" key="8">
    <source>
        <dbReference type="ARBA" id="ARBA00048543"/>
    </source>
</evidence>
<feature type="binding site" evidence="9">
    <location>
        <position position="124"/>
    </location>
    <ligand>
        <name>NADPH</name>
        <dbReference type="ChEBI" id="CHEBI:57783"/>
    </ligand>
</feature>
<feature type="binding site" evidence="9">
    <location>
        <position position="148"/>
    </location>
    <ligand>
        <name>Mn(2+)</name>
        <dbReference type="ChEBI" id="CHEBI:29035"/>
    </ligand>
</feature>
<feature type="binding site" evidence="9">
    <location>
        <position position="203"/>
    </location>
    <ligand>
        <name>NADPH</name>
        <dbReference type="ChEBI" id="CHEBI:57783"/>
    </ligand>
</feature>
<feature type="binding site" evidence="9">
    <location>
        <position position="149"/>
    </location>
    <ligand>
        <name>1-deoxy-D-xylulose 5-phosphate</name>
        <dbReference type="ChEBI" id="CHEBI:57792"/>
    </ligand>
</feature>
<dbReference type="PANTHER" id="PTHR30525:SF0">
    <property type="entry name" value="1-DEOXY-D-XYLULOSE 5-PHOSPHATE REDUCTOISOMERASE, CHLOROPLASTIC"/>
    <property type="match status" value="1"/>
</dbReference>
<feature type="binding site" evidence="9">
    <location>
        <position position="215"/>
    </location>
    <ligand>
        <name>1-deoxy-D-xylulose 5-phosphate</name>
        <dbReference type="ChEBI" id="CHEBI:57792"/>
    </ligand>
</feature>
<dbReference type="SUPFAM" id="SSF55347">
    <property type="entry name" value="Glyceraldehyde-3-phosphate dehydrogenase-like, C-terminal domain"/>
    <property type="match status" value="1"/>
</dbReference>
<dbReference type="AlphaFoldDB" id="V9R8U9"/>
<evidence type="ECO:0000259" key="11">
    <source>
        <dbReference type="Pfam" id="PF02670"/>
    </source>
</evidence>
<dbReference type="PATRIC" id="fig|1423892.3.peg.511"/>
<dbReference type="HAMAP" id="MF_00183">
    <property type="entry name" value="DXP_reductoisom"/>
    <property type="match status" value="1"/>
</dbReference>
<name>V9R8U9_9RICK</name>
<dbReference type="EMBL" id="CP006917">
    <property type="protein sequence ID" value="AHC39259.1"/>
    <property type="molecule type" value="Genomic_DNA"/>
</dbReference>
<feature type="binding site" evidence="9">
    <location>
        <position position="122"/>
    </location>
    <ligand>
        <name>NADPH</name>
        <dbReference type="ChEBI" id="CHEBI:57783"/>
    </ligand>
</feature>
<dbReference type="KEGG" id="emr:EMUR_02490"/>
<feature type="binding site" evidence="9">
    <location>
        <position position="10"/>
    </location>
    <ligand>
        <name>NADPH</name>
        <dbReference type="ChEBI" id="CHEBI:57783"/>
    </ligand>
</feature>
<comment type="similarity">
    <text evidence="2 9">Belongs to the DXR family.</text>
</comment>
<feature type="binding site" evidence="9">
    <location>
        <position position="210"/>
    </location>
    <ligand>
        <name>1-deoxy-D-xylulose 5-phosphate</name>
        <dbReference type="ChEBI" id="CHEBI:57792"/>
    </ligand>
</feature>
<dbReference type="InterPro" id="IPR036291">
    <property type="entry name" value="NAD(P)-bd_dom_sf"/>
</dbReference>
<keyword evidence="6 9" id="KW-0464">Manganese</keyword>
<protein>
    <recommendedName>
        <fullName evidence="9">1-deoxy-D-xylulose 5-phosphate reductoisomerase</fullName>
        <shortName evidence="9">DXP reductoisomerase</shortName>
        <ecNumber evidence="9">1.1.1.267</ecNumber>
    </recommendedName>
    <alternativeName>
        <fullName evidence="9">1-deoxyxylulose-5-phosphate reductoisomerase</fullName>
    </alternativeName>
    <alternativeName>
        <fullName evidence="9">2-C-methyl-D-erythritol 4-phosphate synthase</fullName>
    </alternativeName>
</protein>
<keyword evidence="4 9" id="KW-0521">NADP</keyword>
<keyword evidence="10" id="KW-0472">Membrane</keyword>
<dbReference type="EC" id="1.1.1.267" evidence="9"/>
<evidence type="ECO:0000256" key="3">
    <source>
        <dbReference type="ARBA" id="ARBA00022723"/>
    </source>
</evidence>
<feature type="binding site" evidence="9">
    <location>
        <position position="11"/>
    </location>
    <ligand>
        <name>NADPH</name>
        <dbReference type="ChEBI" id="CHEBI:57783"/>
    </ligand>
</feature>
<keyword evidence="3 9" id="KW-0479">Metal-binding</keyword>
<dbReference type="SUPFAM" id="SSF69055">
    <property type="entry name" value="1-deoxy-D-xylulose-5-phosphate reductoisomerase, C-terminal domain"/>
    <property type="match status" value="1"/>
</dbReference>
<feature type="binding site" evidence="9">
    <location>
        <position position="216"/>
    </location>
    <ligand>
        <name>1-deoxy-D-xylulose 5-phosphate</name>
        <dbReference type="ChEBI" id="CHEBI:57792"/>
    </ligand>
</feature>
<feature type="domain" description="1-deoxy-D-xylulose 5-phosphate reductoisomerase C-terminal" evidence="12">
    <location>
        <begin position="144"/>
        <end position="227"/>
    </location>
</feature>
<sequence length="387" mass="42422">MKTISIFGSTGAIGQMIIDIIFADLDKYQVKVLVAKSNIHLLAYQAKLVGAERVVISDVDLYQELKDLLVGTNIKVSAGDSGMVMATSLNVDYAMMAIVGVAALIPMTYLINSNVKVIALANKESIVCGGTLLLSLAKEKDVNIIPVDSEHNAIHQMFSNNDKKDLEKITLTASGGPLLSMDYNQMKNVTIQDTVKHPIWKMGKKISVDSATMINKSLEVIEAYYFFSVKAEKLDIIIHPESIVHGIVSYIDGTSVAVMSVPDMKIPIMYTLSWPDRSAVLCRKLNLALCNQLTFIKPDVYKFPGIKLGFEVLKTSNVHANSIILNAANEVAVDAFLNKKIGFLDIISVVYETLNLLDYGRINSLSNILDCDAVSRRVASNIVDKLC</sequence>
<keyword evidence="5 9" id="KW-0560">Oxidoreductase</keyword>
<feature type="domain" description="DXP reductoisomerase C-terminal" evidence="13">
    <location>
        <begin position="259"/>
        <end position="377"/>
    </location>
</feature>
<dbReference type="InterPro" id="IPR013644">
    <property type="entry name" value="DXP_reductoisomerase_C"/>
</dbReference>
<dbReference type="OrthoDB" id="9806546at2"/>
<dbReference type="Pfam" id="PF02670">
    <property type="entry name" value="DXP_reductoisom"/>
    <property type="match status" value="1"/>
</dbReference>
<comment type="function">
    <text evidence="9">Catalyzes the NADPH-dependent rearrangement and reduction of 1-deoxy-D-xylulose-5-phosphate (DXP) to 2-C-methyl-D-erythritol 4-phosphate (MEP).</text>
</comment>
<evidence type="ECO:0000256" key="6">
    <source>
        <dbReference type="ARBA" id="ARBA00023211"/>
    </source>
</evidence>
<feature type="binding site" evidence="9">
    <location>
        <position position="219"/>
    </location>
    <ligand>
        <name>1-deoxy-D-xylulose 5-phosphate</name>
        <dbReference type="ChEBI" id="CHEBI:57792"/>
    </ligand>
</feature>
<dbReference type="InterPro" id="IPR003821">
    <property type="entry name" value="DXP_reductoisomerase"/>
</dbReference>
<keyword evidence="9" id="KW-0460">Magnesium</keyword>
<feature type="binding site" evidence="9">
    <location>
        <position position="38"/>
    </location>
    <ligand>
        <name>NADPH</name>
        <dbReference type="ChEBI" id="CHEBI:57783"/>
    </ligand>
</feature>
<evidence type="ECO:0000256" key="7">
    <source>
        <dbReference type="ARBA" id="ARBA00023229"/>
    </source>
</evidence>
<feature type="binding site" evidence="9">
    <location>
        <position position="150"/>
    </location>
    <ligand>
        <name>1-deoxy-D-xylulose 5-phosphate</name>
        <dbReference type="ChEBI" id="CHEBI:57792"/>
    </ligand>
</feature>
<evidence type="ECO:0000256" key="5">
    <source>
        <dbReference type="ARBA" id="ARBA00023002"/>
    </source>
</evidence>
<dbReference type="PANTHER" id="PTHR30525">
    <property type="entry name" value="1-DEOXY-D-XYLULOSE 5-PHOSPHATE REDUCTOISOMERASE"/>
    <property type="match status" value="1"/>
</dbReference>
<keyword evidence="10" id="KW-1133">Transmembrane helix</keyword>
<evidence type="ECO:0000313" key="15">
    <source>
        <dbReference type="Proteomes" id="UP000018689"/>
    </source>
</evidence>
<feature type="binding site" evidence="9">
    <location>
        <position position="150"/>
    </location>
    <ligand>
        <name>Mn(2+)</name>
        <dbReference type="ChEBI" id="CHEBI:29035"/>
    </ligand>
</feature>
<feature type="binding site" evidence="9">
    <location>
        <position position="219"/>
    </location>
    <ligand>
        <name>Mn(2+)</name>
        <dbReference type="ChEBI" id="CHEBI:29035"/>
    </ligand>
</feature>
<dbReference type="GO" id="GO:0016853">
    <property type="term" value="F:isomerase activity"/>
    <property type="evidence" value="ECO:0007669"/>
    <property type="project" value="UniProtKB-KW"/>
</dbReference>
<dbReference type="GO" id="GO:0030145">
    <property type="term" value="F:manganese ion binding"/>
    <property type="evidence" value="ECO:0007669"/>
    <property type="project" value="TreeGrafter"/>
</dbReference>
<accession>V9R8U9</accession>
<comment type="catalytic activity">
    <reaction evidence="8">
        <text>2-C-methyl-D-erythritol 4-phosphate + NADP(+) = 1-deoxy-D-xylulose 5-phosphate + NADPH + H(+)</text>
        <dbReference type="Rhea" id="RHEA:13717"/>
        <dbReference type="ChEBI" id="CHEBI:15378"/>
        <dbReference type="ChEBI" id="CHEBI:57783"/>
        <dbReference type="ChEBI" id="CHEBI:57792"/>
        <dbReference type="ChEBI" id="CHEBI:58262"/>
        <dbReference type="ChEBI" id="CHEBI:58349"/>
        <dbReference type="EC" id="1.1.1.267"/>
    </reaction>
    <physiologicalReaction direction="right-to-left" evidence="8">
        <dbReference type="Rhea" id="RHEA:13719"/>
    </physiologicalReaction>
</comment>
<evidence type="ECO:0000256" key="2">
    <source>
        <dbReference type="ARBA" id="ARBA00006825"/>
    </source>
</evidence>
<dbReference type="PIRSF" id="PIRSF006205">
    <property type="entry name" value="Dxp_reductismrs"/>
    <property type="match status" value="1"/>
</dbReference>
<dbReference type="Pfam" id="PF13288">
    <property type="entry name" value="DXPR_C"/>
    <property type="match status" value="1"/>
</dbReference>
<comment type="caution">
    <text evidence="9">Lacks conserved residue(s) required for the propagation of feature annotation.</text>
</comment>
<dbReference type="Proteomes" id="UP000018689">
    <property type="component" value="Chromosome"/>
</dbReference>
<dbReference type="Gene3D" id="3.40.50.720">
    <property type="entry name" value="NAD(P)-binding Rossmann-like Domain"/>
    <property type="match status" value="1"/>
</dbReference>
<evidence type="ECO:0000259" key="13">
    <source>
        <dbReference type="Pfam" id="PF13288"/>
    </source>
</evidence>
<evidence type="ECO:0000256" key="10">
    <source>
        <dbReference type="SAM" id="Phobius"/>
    </source>
</evidence>
<dbReference type="GO" id="GO:0070402">
    <property type="term" value="F:NADPH binding"/>
    <property type="evidence" value="ECO:0007669"/>
    <property type="project" value="InterPro"/>
</dbReference>
<dbReference type="HOGENOM" id="CLU_035714_4_0_5"/>
<feature type="binding site" evidence="9">
    <location>
        <position position="13"/>
    </location>
    <ligand>
        <name>NADPH</name>
        <dbReference type="ChEBI" id="CHEBI:57783"/>
    </ligand>
</feature>
<feature type="domain" description="1-deoxy-D-xylulose 5-phosphate reductoisomerase N-terminal" evidence="11">
    <location>
        <begin position="4"/>
        <end position="130"/>
    </location>
</feature>
<dbReference type="UniPathway" id="UPA00056">
    <property type="reaction ID" value="UER00092"/>
</dbReference>
<dbReference type="RefSeq" id="WP_024072098.1">
    <property type="nucleotide sequence ID" value="NC_023063.1"/>
</dbReference>
<evidence type="ECO:0000313" key="14">
    <source>
        <dbReference type="EMBL" id="AHC39259.1"/>
    </source>
</evidence>
<evidence type="ECO:0000256" key="1">
    <source>
        <dbReference type="ARBA" id="ARBA00005094"/>
    </source>
</evidence>
<dbReference type="InterPro" id="IPR013512">
    <property type="entry name" value="DXP_reductoisomerase_N"/>
</dbReference>
<dbReference type="SUPFAM" id="SSF51735">
    <property type="entry name" value="NAD(P)-binding Rossmann-fold domains"/>
    <property type="match status" value="1"/>
</dbReference>
<keyword evidence="7 9" id="KW-0414">Isoprene biosynthesis</keyword>
<comment type="cofactor">
    <cofactor evidence="9">
        <name>Mg(2+)</name>
        <dbReference type="ChEBI" id="CHEBI:18420"/>
    </cofactor>
    <cofactor evidence="9">
        <name>Mn(2+)</name>
        <dbReference type="ChEBI" id="CHEBI:29035"/>
    </cofactor>
</comment>
<dbReference type="Gene3D" id="1.10.1740.10">
    <property type="match status" value="1"/>
</dbReference>
<evidence type="ECO:0000259" key="12">
    <source>
        <dbReference type="Pfam" id="PF08436"/>
    </source>
</evidence>
<dbReference type="InterPro" id="IPR026877">
    <property type="entry name" value="DXPR_C"/>
</dbReference>
<organism evidence="14 15">
    <name type="scientific">Ehrlichia muris AS145</name>
    <dbReference type="NCBI Taxonomy" id="1423892"/>
    <lineage>
        <taxon>Bacteria</taxon>
        <taxon>Pseudomonadati</taxon>
        <taxon>Pseudomonadota</taxon>
        <taxon>Alphaproteobacteria</taxon>
        <taxon>Rickettsiales</taxon>
        <taxon>Anaplasmataceae</taxon>
        <taxon>Ehrlichia</taxon>
    </lineage>
</organism>
<dbReference type="Pfam" id="PF08436">
    <property type="entry name" value="DXP_redisom_C"/>
    <property type="match status" value="1"/>
</dbReference>
<evidence type="ECO:0000256" key="4">
    <source>
        <dbReference type="ARBA" id="ARBA00022857"/>
    </source>
</evidence>
<dbReference type="GO" id="GO:0030604">
    <property type="term" value="F:1-deoxy-D-xylulose-5-phosphate reductoisomerase activity"/>
    <property type="evidence" value="ECO:0007669"/>
    <property type="project" value="UniProtKB-UniRule"/>
</dbReference>
<dbReference type="STRING" id="1423892.EMUR_02490"/>
<proteinExistence type="inferred from homology"/>
<keyword evidence="14" id="KW-0413">Isomerase</keyword>
<keyword evidence="15" id="KW-1185">Reference proteome</keyword>
<feature type="binding site" evidence="9">
    <location>
        <position position="174"/>
    </location>
    <ligand>
        <name>1-deoxy-D-xylulose 5-phosphate</name>
        <dbReference type="ChEBI" id="CHEBI:57792"/>
    </ligand>
</feature>
<comment type="pathway">
    <text evidence="1 9">Isoprenoid biosynthesis; isopentenyl diphosphate biosynthesis via DXP pathway; isopentenyl diphosphate from 1-deoxy-D-xylulose 5-phosphate: step 1/6.</text>
</comment>
<feature type="binding site" evidence="9">
    <location>
        <position position="197"/>
    </location>
    <ligand>
        <name>1-deoxy-D-xylulose 5-phosphate</name>
        <dbReference type="ChEBI" id="CHEBI:57792"/>
    </ligand>
</feature>
<dbReference type="GO" id="GO:0051484">
    <property type="term" value="P:isopentenyl diphosphate biosynthetic process, methylerythritol 4-phosphate pathway involved in terpenoid biosynthetic process"/>
    <property type="evidence" value="ECO:0007669"/>
    <property type="project" value="TreeGrafter"/>
</dbReference>
<dbReference type="InterPro" id="IPR036169">
    <property type="entry name" value="DXPR_C_sf"/>
</dbReference>
<feature type="transmembrane region" description="Helical" evidence="10">
    <location>
        <begin position="93"/>
        <end position="111"/>
    </location>
</feature>
<dbReference type="NCBIfam" id="TIGR00243">
    <property type="entry name" value="Dxr"/>
    <property type="match status" value="1"/>
</dbReference>
<gene>
    <name evidence="9" type="primary">dxr</name>
    <name evidence="14" type="ORF">EMUR_02490</name>
</gene>
<evidence type="ECO:0000256" key="9">
    <source>
        <dbReference type="HAMAP-Rule" id="MF_00183"/>
    </source>
</evidence>
<feature type="binding site" evidence="9">
    <location>
        <position position="123"/>
    </location>
    <ligand>
        <name>1-deoxy-D-xylulose 5-phosphate</name>
        <dbReference type="ChEBI" id="CHEBI:57792"/>
    </ligand>
</feature>